<accession>A0A9Q8SBD3</accession>
<dbReference type="Proteomes" id="UP000830671">
    <property type="component" value="Chromosome 1"/>
</dbReference>
<dbReference type="EMBL" id="CP019471">
    <property type="protein sequence ID" value="UQC73397.1"/>
    <property type="molecule type" value="Genomic_DNA"/>
</dbReference>
<dbReference type="AlphaFoldDB" id="A0A9Q8SBD3"/>
<proteinExistence type="predicted"/>
<protein>
    <submittedName>
        <fullName evidence="2">Uncharacterized protein</fullName>
    </submittedName>
</protein>
<evidence type="ECO:0000256" key="1">
    <source>
        <dbReference type="SAM" id="MobiDB-lite"/>
    </source>
</evidence>
<feature type="region of interest" description="Disordered" evidence="1">
    <location>
        <begin position="1"/>
        <end position="64"/>
    </location>
</feature>
<gene>
    <name evidence="2" type="ORF">CLUP02_00041</name>
</gene>
<name>A0A9Q8SBD3_9PEZI</name>
<dbReference type="GeneID" id="73334105"/>
<reference evidence="2" key="1">
    <citation type="journal article" date="2021" name="Mol. Plant Microbe Interact.">
        <title>Complete Genome Sequence of the Plant-Pathogenic Fungus Colletotrichum lupini.</title>
        <authorList>
            <person name="Baroncelli R."/>
            <person name="Pensec F."/>
            <person name="Da Lio D."/>
            <person name="Boufleur T."/>
            <person name="Vicente I."/>
            <person name="Sarrocco S."/>
            <person name="Picot A."/>
            <person name="Baraldi E."/>
            <person name="Sukno S."/>
            <person name="Thon M."/>
            <person name="Le Floch G."/>
        </authorList>
    </citation>
    <scope>NUCLEOTIDE SEQUENCE</scope>
    <source>
        <strain evidence="2">IMI 504893</strain>
    </source>
</reference>
<dbReference type="KEGG" id="clup:CLUP02_00041"/>
<sequence>MSTDMGGRNLEASHEKTPAAQQCSTKNTKLAVGPQMSGKRRGSVCPDSPRTPANHYDCGGTEYP</sequence>
<evidence type="ECO:0000313" key="3">
    <source>
        <dbReference type="Proteomes" id="UP000830671"/>
    </source>
</evidence>
<keyword evidence="3" id="KW-1185">Reference proteome</keyword>
<organism evidence="2 3">
    <name type="scientific">Colletotrichum lupini</name>
    <dbReference type="NCBI Taxonomy" id="145971"/>
    <lineage>
        <taxon>Eukaryota</taxon>
        <taxon>Fungi</taxon>
        <taxon>Dikarya</taxon>
        <taxon>Ascomycota</taxon>
        <taxon>Pezizomycotina</taxon>
        <taxon>Sordariomycetes</taxon>
        <taxon>Hypocreomycetidae</taxon>
        <taxon>Glomerellales</taxon>
        <taxon>Glomerellaceae</taxon>
        <taxon>Colletotrichum</taxon>
        <taxon>Colletotrichum acutatum species complex</taxon>
    </lineage>
</organism>
<evidence type="ECO:0000313" key="2">
    <source>
        <dbReference type="EMBL" id="UQC73397.1"/>
    </source>
</evidence>
<dbReference type="RefSeq" id="XP_049135052.1">
    <property type="nucleotide sequence ID" value="XM_049279095.1"/>
</dbReference>
<feature type="compositionally biased region" description="Polar residues" evidence="1">
    <location>
        <begin position="19"/>
        <end position="28"/>
    </location>
</feature>